<protein>
    <recommendedName>
        <fullName evidence="4">Type VI secretion system-associated protein TagF</fullName>
    </recommendedName>
</protein>
<reference evidence="1" key="1">
    <citation type="journal article" date="2014" name="Science">
        <title>Marine tubeworm metamorphosis induced by arrays of bacterial phage tail-like structures.</title>
        <authorList>
            <person name="Shikuma N.J."/>
            <person name="Pilhofer M."/>
            <person name="Weiss G.L."/>
            <person name="Hadfield M.G."/>
            <person name="Jensen G.J."/>
            <person name="Newman D.K."/>
        </authorList>
    </citation>
    <scope>NUCLEOTIDE SEQUENCE</scope>
    <source>
        <strain evidence="1">HI1</strain>
    </source>
</reference>
<dbReference type="Proteomes" id="UP000031327">
    <property type="component" value="Unassembled WGS sequence"/>
</dbReference>
<dbReference type="EMBL" id="KF724688">
    <property type="protein sequence ID" value="AHX39926.1"/>
    <property type="molecule type" value="Genomic_DNA"/>
</dbReference>
<evidence type="ECO:0000313" key="3">
    <source>
        <dbReference type="Proteomes" id="UP000031327"/>
    </source>
</evidence>
<dbReference type="Pfam" id="PF09867">
    <property type="entry name" value="TagF_N"/>
    <property type="match status" value="1"/>
</dbReference>
<reference evidence="2 3" key="2">
    <citation type="submission" date="2014-12" db="EMBL/GenBank/DDBJ databases">
        <title>Draft Genome Sequence of Pseudoalteromonas luteoviolacea HI1.</title>
        <authorList>
            <person name="Asahina A.Y."/>
            <person name="Hadfield M.G."/>
        </authorList>
    </citation>
    <scope>NUCLEOTIDE SEQUENCE [LARGE SCALE GENOMIC DNA]</scope>
    <source>
        <strain evidence="2 3">HI1</strain>
    </source>
</reference>
<dbReference type="OrthoDB" id="9801841at2"/>
<dbReference type="AlphaFoldDB" id="A0A023Q158"/>
<dbReference type="Gene3D" id="3.40.1730.10">
    <property type="entry name" value="pa0076 domain"/>
    <property type="match status" value="1"/>
</dbReference>
<name>A0A023Q158_9GAMM</name>
<dbReference type="RefSeq" id="WP_039610621.1">
    <property type="nucleotide sequence ID" value="NZ_JWIC01000007.1"/>
</dbReference>
<evidence type="ECO:0008006" key="4">
    <source>
        <dbReference type="Google" id="ProtNLM"/>
    </source>
</evidence>
<organism evidence="1">
    <name type="scientific">Pseudoalteromonas luteoviolacea</name>
    <dbReference type="NCBI Taxonomy" id="43657"/>
    <lineage>
        <taxon>Bacteria</taxon>
        <taxon>Pseudomonadati</taxon>
        <taxon>Pseudomonadota</taxon>
        <taxon>Gammaproteobacteria</taxon>
        <taxon>Alteromonadales</taxon>
        <taxon>Pseudoalteromonadaceae</taxon>
        <taxon>Pseudoalteromonas</taxon>
    </lineage>
</organism>
<dbReference type="InterPro" id="IPR038225">
    <property type="entry name" value="TagF_sf"/>
</dbReference>
<dbReference type="EMBL" id="JWIC01000007">
    <property type="protein sequence ID" value="KID56049.1"/>
    <property type="molecule type" value="Genomic_DNA"/>
</dbReference>
<sequence>MFSFFSNKKPNKVPVSLPFGFMGKSPIQADFVKYHVDSREVINMDHWLQEGYAHVCRSALQGDSHFDDQLTTLFFIAGGEADNSMMGVLQPSQDKSGRQYPFSSFILCSNADFKTHPAFLLYERFNIIRSLILNHELIKSASTLEMMQKTAHELQPLGEMCDQELDFNTSMEALRKQPIERIWFALGLSTVEQRGALIEQLMHALKGLSAQGCKRSQFGIKLPMPQLGDDSKLVAAFWLHLITNTVADNHWQPWCFYNFGQLSCSASLVVYCRPVPASFFASVWLDLATGSTVMDFTKLNDNQPVSSKALALAKATNMSVFDTLRSWSKV</sequence>
<proteinExistence type="predicted"/>
<gene>
    <name evidence="2" type="ORF">JF50_17245</name>
</gene>
<dbReference type="InterPro" id="IPR017748">
    <property type="entry name" value="TagF"/>
</dbReference>
<dbReference type="NCBIfam" id="TIGR03373">
    <property type="entry name" value="VI_minor_4"/>
    <property type="match status" value="1"/>
</dbReference>
<accession>A0A023Q158</accession>
<evidence type="ECO:0000313" key="1">
    <source>
        <dbReference type="EMBL" id="AHX39926.1"/>
    </source>
</evidence>
<evidence type="ECO:0000313" key="2">
    <source>
        <dbReference type="EMBL" id="KID56049.1"/>
    </source>
</evidence>